<evidence type="ECO:0000313" key="1">
    <source>
        <dbReference type="EMBL" id="QHS92958.1"/>
    </source>
</evidence>
<reference evidence="1" key="1">
    <citation type="journal article" date="2020" name="Nature">
        <title>Giant virus diversity and host interactions through global metagenomics.</title>
        <authorList>
            <person name="Schulz F."/>
            <person name="Roux S."/>
            <person name="Paez-Espino D."/>
            <person name="Jungbluth S."/>
            <person name="Walsh D.A."/>
            <person name="Denef V.J."/>
            <person name="McMahon K.D."/>
            <person name="Konstantinidis K.T."/>
            <person name="Eloe-Fadrosh E.A."/>
            <person name="Kyrpides N.C."/>
            <person name="Woyke T."/>
        </authorList>
    </citation>
    <scope>NUCLEOTIDE SEQUENCE</scope>
    <source>
        <strain evidence="1">GVMAG-M-3300017651-5</strain>
    </source>
</reference>
<dbReference type="AlphaFoldDB" id="A0A6C0BNH5"/>
<name>A0A6C0BNH5_9ZZZZ</name>
<sequence>MLSDIGFIKITSLNERCHLLVIDRYIRSLQCHIMLILDYHDHDVINPPMLL</sequence>
<proteinExistence type="predicted"/>
<dbReference type="EMBL" id="MN739194">
    <property type="protein sequence ID" value="QHS92958.1"/>
    <property type="molecule type" value="Genomic_DNA"/>
</dbReference>
<organism evidence="1">
    <name type="scientific">viral metagenome</name>
    <dbReference type="NCBI Taxonomy" id="1070528"/>
    <lineage>
        <taxon>unclassified sequences</taxon>
        <taxon>metagenomes</taxon>
        <taxon>organismal metagenomes</taxon>
    </lineage>
</organism>
<accession>A0A6C0BNH5</accession>
<protein>
    <submittedName>
        <fullName evidence="1">Uncharacterized protein</fullName>
    </submittedName>
</protein>